<evidence type="ECO:0000259" key="2">
    <source>
        <dbReference type="Pfam" id="PF00561"/>
    </source>
</evidence>
<dbReference type="InterPro" id="IPR050266">
    <property type="entry name" value="AB_hydrolase_sf"/>
</dbReference>
<dbReference type="GO" id="GO:0016787">
    <property type="term" value="F:hydrolase activity"/>
    <property type="evidence" value="ECO:0007669"/>
    <property type="project" value="UniProtKB-KW"/>
</dbReference>
<evidence type="ECO:0000313" key="3">
    <source>
        <dbReference type="EMBL" id="MFG3188658.1"/>
    </source>
</evidence>
<evidence type="ECO:0000256" key="1">
    <source>
        <dbReference type="ARBA" id="ARBA00022801"/>
    </source>
</evidence>
<comment type="caution">
    <text evidence="3">The sequence shown here is derived from an EMBL/GenBank/DDBJ whole genome shotgun (WGS) entry which is preliminary data.</text>
</comment>
<dbReference type="Proteomes" id="UP001604282">
    <property type="component" value="Unassembled WGS sequence"/>
</dbReference>
<dbReference type="InterPro" id="IPR029058">
    <property type="entry name" value="AB_hydrolase_fold"/>
</dbReference>
<proteinExistence type="predicted"/>
<gene>
    <name evidence="3" type="ORF">ACGFYS_06935</name>
</gene>
<dbReference type="Pfam" id="PF00561">
    <property type="entry name" value="Abhydrolase_1"/>
    <property type="match status" value="1"/>
</dbReference>
<reference evidence="3 4" key="1">
    <citation type="submission" date="2024-10" db="EMBL/GenBank/DDBJ databases">
        <title>The Natural Products Discovery Center: Release of the First 8490 Sequenced Strains for Exploring Actinobacteria Biosynthetic Diversity.</title>
        <authorList>
            <person name="Kalkreuter E."/>
            <person name="Kautsar S.A."/>
            <person name="Yang D."/>
            <person name="Bader C.D."/>
            <person name="Teijaro C.N."/>
            <person name="Fluegel L."/>
            <person name="Davis C.M."/>
            <person name="Simpson J.R."/>
            <person name="Lauterbach L."/>
            <person name="Steele A.D."/>
            <person name="Gui C."/>
            <person name="Meng S."/>
            <person name="Li G."/>
            <person name="Viehrig K."/>
            <person name="Ye F."/>
            <person name="Su P."/>
            <person name="Kiefer A.F."/>
            <person name="Nichols A."/>
            <person name="Cepeda A.J."/>
            <person name="Yan W."/>
            <person name="Fan B."/>
            <person name="Jiang Y."/>
            <person name="Adhikari A."/>
            <person name="Zheng C.-J."/>
            <person name="Schuster L."/>
            <person name="Cowan T.M."/>
            <person name="Smanski M.J."/>
            <person name="Chevrette M.G."/>
            <person name="De Carvalho L.P.S."/>
            <person name="Shen B."/>
        </authorList>
    </citation>
    <scope>NUCLEOTIDE SEQUENCE [LARGE SCALE GENOMIC DNA]</scope>
    <source>
        <strain evidence="3 4">NPDC048229</strain>
    </source>
</reference>
<evidence type="ECO:0000313" key="4">
    <source>
        <dbReference type="Proteomes" id="UP001604282"/>
    </source>
</evidence>
<keyword evidence="1 3" id="KW-0378">Hydrolase</keyword>
<dbReference type="PANTHER" id="PTHR43798">
    <property type="entry name" value="MONOACYLGLYCEROL LIPASE"/>
    <property type="match status" value="1"/>
</dbReference>
<dbReference type="Gene3D" id="3.40.50.1820">
    <property type="entry name" value="alpha/beta hydrolase"/>
    <property type="match status" value="1"/>
</dbReference>
<dbReference type="PANTHER" id="PTHR43798:SF31">
    <property type="entry name" value="AB HYDROLASE SUPERFAMILY PROTEIN YCLE"/>
    <property type="match status" value="1"/>
</dbReference>
<feature type="domain" description="AB hydrolase-1" evidence="2">
    <location>
        <begin position="14"/>
        <end position="240"/>
    </location>
</feature>
<dbReference type="SUPFAM" id="SSF53474">
    <property type="entry name" value="alpha/beta-Hydrolases"/>
    <property type="match status" value="1"/>
</dbReference>
<accession>A0ABW7BRG7</accession>
<protein>
    <submittedName>
        <fullName evidence="3">Alpha/beta fold hydrolase</fullName>
    </submittedName>
</protein>
<dbReference type="EMBL" id="JBICZW010000003">
    <property type="protein sequence ID" value="MFG3188658.1"/>
    <property type="molecule type" value="Genomic_DNA"/>
</dbReference>
<keyword evidence="4" id="KW-1185">Reference proteome</keyword>
<organism evidence="3 4">
    <name type="scientific">Streptomyces omiyaensis</name>
    <dbReference type="NCBI Taxonomy" id="68247"/>
    <lineage>
        <taxon>Bacteria</taxon>
        <taxon>Bacillati</taxon>
        <taxon>Actinomycetota</taxon>
        <taxon>Actinomycetes</taxon>
        <taxon>Kitasatosporales</taxon>
        <taxon>Streptomycetaceae</taxon>
        <taxon>Streptomyces</taxon>
    </lineage>
</organism>
<sequence>MTLSHDTAGTGRTTVVLLHSGVCDRRMWDGQFEALAEAGHHVVRCDLRGFGETPVDAPHVHADDVRDLLDHLGVGRAALVGSSFGGEVALEFAVRHPGRTAALALLCAAAPVEHEAGPALRAFLTREDALLEAGDVEAATELNVELWLGPDAGDEARALVRTMQRRAFELQLAAPEEHGPRPAGVTEDDLRTIGVPALVVTGAHDLPDFRAIGERIAALLPAARRVTLDWAGHLPALERPRETLDLLLDHLAGAGAPTAAGR</sequence>
<name>A0ABW7BRG7_9ACTN</name>
<dbReference type="RefSeq" id="WP_392880087.1">
    <property type="nucleotide sequence ID" value="NZ_JBICZW010000003.1"/>
</dbReference>
<dbReference type="InterPro" id="IPR000073">
    <property type="entry name" value="AB_hydrolase_1"/>
</dbReference>